<sequence>MMRSLLWSAAALDDFENAIARIAADDREAARRVAAAIDRAARLLAERPIGRPGRVTGTYEKTVSGLPWIIAYTLDGDRLVVLRVIHSARDWPKEGWPG</sequence>
<dbReference type="InterPro" id="IPR035093">
    <property type="entry name" value="RelE/ParE_toxin_dom_sf"/>
</dbReference>
<dbReference type="InterPro" id="IPR051803">
    <property type="entry name" value="TA_system_RelE-like_toxin"/>
</dbReference>
<evidence type="ECO:0000256" key="2">
    <source>
        <dbReference type="ARBA" id="ARBA00022649"/>
    </source>
</evidence>
<dbReference type="PANTHER" id="PTHR33755:SF6">
    <property type="entry name" value="PLASMID STABILIZATION SYSTEM PROTEIN"/>
    <property type="match status" value="1"/>
</dbReference>
<dbReference type="PANTHER" id="PTHR33755">
    <property type="entry name" value="TOXIN PARE1-RELATED"/>
    <property type="match status" value="1"/>
</dbReference>
<evidence type="ECO:0000313" key="4">
    <source>
        <dbReference type="Proteomes" id="UP001596053"/>
    </source>
</evidence>
<comment type="similarity">
    <text evidence="1">Belongs to the RelE toxin family.</text>
</comment>
<keyword evidence="4" id="KW-1185">Reference proteome</keyword>
<accession>A0ABW0IYW2</accession>
<dbReference type="InterPro" id="IPR007712">
    <property type="entry name" value="RelE/ParE_toxin"/>
</dbReference>
<reference evidence="4" key="1">
    <citation type="journal article" date="2019" name="Int. J. Syst. Evol. Microbiol.">
        <title>The Global Catalogue of Microorganisms (GCM) 10K type strain sequencing project: providing services to taxonomists for standard genome sequencing and annotation.</title>
        <authorList>
            <consortium name="The Broad Institute Genomics Platform"/>
            <consortium name="The Broad Institute Genome Sequencing Center for Infectious Disease"/>
            <person name="Wu L."/>
            <person name="Ma J."/>
        </authorList>
    </citation>
    <scope>NUCLEOTIDE SEQUENCE [LARGE SCALE GENOMIC DNA]</scope>
    <source>
        <strain evidence="4">NCAIM B.01391</strain>
    </source>
</reference>
<proteinExistence type="inferred from homology"/>
<keyword evidence="2" id="KW-1277">Toxin-antitoxin system</keyword>
<name>A0ABW0IYW2_9HYPH</name>
<protein>
    <submittedName>
        <fullName evidence="3">Type II toxin-antitoxin system RelE/ParE family toxin</fullName>
    </submittedName>
</protein>
<dbReference type="Proteomes" id="UP001596053">
    <property type="component" value="Unassembled WGS sequence"/>
</dbReference>
<dbReference type="RefSeq" id="WP_377800729.1">
    <property type="nucleotide sequence ID" value="NZ_JBHSLW010000039.1"/>
</dbReference>
<evidence type="ECO:0000256" key="1">
    <source>
        <dbReference type="ARBA" id="ARBA00006226"/>
    </source>
</evidence>
<organism evidence="3 4">
    <name type="scientific">Bosea eneae</name>
    <dbReference type="NCBI Taxonomy" id="151454"/>
    <lineage>
        <taxon>Bacteria</taxon>
        <taxon>Pseudomonadati</taxon>
        <taxon>Pseudomonadota</taxon>
        <taxon>Alphaproteobacteria</taxon>
        <taxon>Hyphomicrobiales</taxon>
        <taxon>Boseaceae</taxon>
        <taxon>Bosea</taxon>
    </lineage>
</organism>
<dbReference type="EMBL" id="JBHSLW010000039">
    <property type="protein sequence ID" value="MFC5422465.1"/>
    <property type="molecule type" value="Genomic_DNA"/>
</dbReference>
<comment type="caution">
    <text evidence="3">The sequence shown here is derived from an EMBL/GenBank/DDBJ whole genome shotgun (WGS) entry which is preliminary data.</text>
</comment>
<gene>
    <name evidence="3" type="ORF">ACFPOB_23140</name>
</gene>
<evidence type="ECO:0000313" key="3">
    <source>
        <dbReference type="EMBL" id="MFC5422465.1"/>
    </source>
</evidence>
<dbReference type="Pfam" id="PF05016">
    <property type="entry name" value="ParE_toxin"/>
    <property type="match status" value="1"/>
</dbReference>
<dbReference type="Gene3D" id="3.30.2310.20">
    <property type="entry name" value="RelE-like"/>
    <property type="match status" value="1"/>
</dbReference>